<sequence>MIKSDTIQSRGPSEGTDSIKDQKTVINKGKVYPVCYRCAQVPKNGLYDGFRIRGMFFCSDCQRELYSADQDTPEYREFLVLIQGLLF</sequence>
<dbReference type="GO" id="GO:0003906">
    <property type="term" value="F:DNA-(apurinic or apyrimidinic site) endonuclease activity"/>
    <property type="evidence" value="ECO:0007669"/>
    <property type="project" value="InterPro"/>
</dbReference>
<dbReference type="InterPro" id="IPR015887">
    <property type="entry name" value="DNA_glyclase_Znf_dom_DNA_BS"/>
</dbReference>
<dbReference type="PROSITE" id="PS01242">
    <property type="entry name" value="ZF_FPG_1"/>
    <property type="match status" value="1"/>
</dbReference>
<evidence type="ECO:0000313" key="2">
    <source>
        <dbReference type="EMBL" id="KLU67157.1"/>
    </source>
</evidence>
<dbReference type="GO" id="GO:0006281">
    <property type="term" value="P:DNA repair"/>
    <property type="evidence" value="ECO:0007669"/>
    <property type="project" value="InterPro"/>
</dbReference>
<dbReference type="STRING" id="476652.DEAC_c11010"/>
<dbReference type="RefSeq" id="WP_047808987.1">
    <property type="nucleotide sequence ID" value="NZ_LDZY01000003.1"/>
</dbReference>
<dbReference type="PATRIC" id="fig|476652.3.peg.1125"/>
<feature type="compositionally biased region" description="Polar residues" evidence="1">
    <location>
        <begin position="1"/>
        <end position="11"/>
    </location>
</feature>
<dbReference type="AlphaFoldDB" id="A0A0J1FV36"/>
<accession>A0A0J1FV36</accession>
<gene>
    <name evidence="2" type="ORF">DEAC_c11010</name>
</gene>
<dbReference type="InterPro" id="IPR019700">
    <property type="entry name" value="Sigma-G_inhibitor_Gin"/>
</dbReference>
<comment type="caution">
    <text evidence="2">The sequence shown here is derived from an EMBL/GenBank/DDBJ whole genome shotgun (WGS) entry which is preliminary data.</text>
</comment>
<dbReference type="EMBL" id="LDZY01000003">
    <property type="protein sequence ID" value="KLU67157.1"/>
    <property type="molecule type" value="Genomic_DNA"/>
</dbReference>
<dbReference type="GO" id="GO:0016799">
    <property type="term" value="F:hydrolase activity, hydrolyzing N-glycosyl compounds"/>
    <property type="evidence" value="ECO:0007669"/>
    <property type="project" value="InterPro"/>
</dbReference>
<dbReference type="GO" id="GO:0008270">
    <property type="term" value="F:zinc ion binding"/>
    <property type="evidence" value="ECO:0007669"/>
    <property type="project" value="InterPro"/>
</dbReference>
<evidence type="ECO:0000313" key="3">
    <source>
        <dbReference type="Proteomes" id="UP000036356"/>
    </source>
</evidence>
<dbReference type="Pfam" id="PF10764">
    <property type="entry name" value="Gin"/>
    <property type="match status" value="1"/>
</dbReference>
<name>A0A0J1FV36_9FIRM</name>
<proteinExistence type="predicted"/>
<reference evidence="2 3" key="1">
    <citation type="submission" date="2015-06" db="EMBL/GenBank/DDBJ databases">
        <title>Draft genome of the moderately acidophilic sulfate reducer Candidatus Desulfosporosinus acididurans strain M1.</title>
        <authorList>
            <person name="Poehlein A."/>
            <person name="Petzsch P."/>
            <person name="Johnson B.D."/>
            <person name="Schloemann M."/>
            <person name="Daniel R."/>
            <person name="Muehling M."/>
        </authorList>
    </citation>
    <scope>NUCLEOTIDE SEQUENCE [LARGE SCALE GENOMIC DNA]</scope>
    <source>
        <strain evidence="2 3">M1</strain>
    </source>
</reference>
<evidence type="ECO:0000256" key="1">
    <source>
        <dbReference type="SAM" id="MobiDB-lite"/>
    </source>
</evidence>
<keyword evidence="3" id="KW-1185">Reference proteome</keyword>
<dbReference type="Proteomes" id="UP000036356">
    <property type="component" value="Unassembled WGS sequence"/>
</dbReference>
<dbReference type="GO" id="GO:0003677">
    <property type="term" value="F:DNA binding"/>
    <property type="evidence" value="ECO:0007669"/>
    <property type="project" value="InterPro"/>
</dbReference>
<organism evidence="2 3">
    <name type="scientific">Desulfosporosinus acididurans</name>
    <dbReference type="NCBI Taxonomy" id="476652"/>
    <lineage>
        <taxon>Bacteria</taxon>
        <taxon>Bacillati</taxon>
        <taxon>Bacillota</taxon>
        <taxon>Clostridia</taxon>
        <taxon>Eubacteriales</taxon>
        <taxon>Desulfitobacteriaceae</taxon>
        <taxon>Desulfosporosinus</taxon>
    </lineage>
</organism>
<feature type="region of interest" description="Disordered" evidence="1">
    <location>
        <begin position="1"/>
        <end position="20"/>
    </location>
</feature>
<protein>
    <submittedName>
        <fullName evidence="2">Inhibitor of sigma-G Gin</fullName>
    </submittedName>
</protein>